<protein>
    <submittedName>
        <fullName evidence="1">Uncharacterized protein</fullName>
    </submittedName>
</protein>
<sequence>MTASSSFSFCFRRVLGPFQFLENFKELPKLFTANTGAGTHKLAQGLASAPESQVKKLAAPVWQSEEKAGVFLATRKDIVAWVQSKAPSLAITS</sequence>
<evidence type="ECO:0000313" key="2">
    <source>
        <dbReference type="Proteomes" id="UP001062846"/>
    </source>
</evidence>
<reference evidence="1" key="1">
    <citation type="submission" date="2022-02" db="EMBL/GenBank/DDBJ databases">
        <title>Plant Genome Project.</title>
        <authorList>
            <person name="Zhang R.-G."/>
        </authorList>
    </citation>
    <scope>NUCLEOTIDE SEQUENCE</scope>
    <source>
        <strain evidence="1">AT1</strain>
    </source>
</reference>
<comment type="caution">
    <text evidence="1">The sequence shown here is derived from an EMBL/GenBank/DDBJ whole genome shotgun (WGS) entry which is preliminary data.</text>
</comment>
<evidence type="ECO:0000313" key="1">
    <source>
        <dbReference type="EMBL" id="KAI8546809.1"/>
    </source>
</evidence>
<dbReference type="Proteomes" id="UP001062846">
    <property type="component" value="Chromosome 7"/>
</dbReference>
<organism evidence="1 2">
    <name type="scientific">Rhododendron molle</name>
    <name type="common">Chinese azalea</name>
    <name type="synonym">Azalea mollis</name>
    <dbReference type="NCBI Taxonomy" id="49168"/>
    <lineage>
        <taxon>Eukaryota</taxon>
        <taxon>Viridiplantae</taxon>
        <taxon>Streptophyta</taxon>
        <taxon>Embryophyta</taxon>
        <taxon>Tracheophyta</taxon>
        <taxon>Spermatophyta</taxon>
        <taxon>Magnoliopsida</taxon>
        <taxon>eudicotyledons</taxon>
        <taxon>Gunneridae</taxon>
        <taxon>Pentapetalae</taxon>
        <taxon>asterids</taxon>
        <taxon>Ericales</taxon>
        <taxon>Ericaceae</taxon>
        <taxon>Ericoideae</taxon>
        <taxon>Rhodoreae</taxon>
        <taxon>Rhododendron</taxon>
    </lineage>
</organism>
<accession>A0ACC0N117</accession>
<proteinExistence type="predicted"/>
<keyword evidence="2" id="KW-1185">Reference proteome</keyword>
<dbReference type="EMBL" id="CM046394">
    <property type="protein sequence ID" value="KAI8546809.1"/>
    <property type="molecule type" value="Genomic_DNA"/>
</dbReference>
<name>A0ACC0N117_RHOML</name>
<gene>
    <name evidence="1" type="ORF">RHMOL_Rhmol07G0148400</name>
</gene>